<dbReference type="EMBL" id="KF498850">
    <property type="protein sequence ID" value="AHX98277.1"/>
    <property type="molecule type" value="Genomic_DNA"/>
</dbReference>
<evidence type="ECO:0000259" key="3">
    <source>
        <dbReference type="Pfam" id="PF26337"/>
    </source>
</evidence>
<reference evidence="5" key="1">
    <citation type="journal article" date="2014" name="MBio">
        <title>Differences in lactococcal cell wall polysaccharide structure are major determining factors in bacteriophage sensitivity.</title>
        <authorList>
            <person name="Ainsworth S."/>
            <person name="Sadovskaya I."/>
            <person name="Vinogradov E."/>
            <person name="Courtin P."/>
            <person name="Guerardel Y."/>
            <person name="Mahony J."/>
            <person name="Grard T."/>
            <person name="Cambillau C."/>
            <person name="Chapot-Chartier M.P."/>
            <person name="van Sinderen D."/>
        </authorList>
    </citation>
    <scope>NUCLEOTIDE SEQUENCE</scope>
    <source>
        <strain evidence="4">3107</strain>
        <strain evidence="5">JM2</strain>
    </source>
</reference>
<dbReference type="PIRSF" id="PIRSF007023">
    <property type="entry name" value="UDP-Galf_transf"/>
    <property type="match status" value="1"/>
</dbReference>
<evidence type="ECO:0000313" key="7">
    <source>
        <dbReference type="Proteomes" id="UP000595253"/>
    </source>
</evidence>
<evidence type="ECO:0000259" key="2">
    <source>
        <dbReference type="Pfam" id="PF26334"/>
    </source>
</evidence>
<name>A0A023UBU6_LACLC</name>
<dbReference type="InterPro" id="IPR058591">
    <property type="entry name" value="Gtf3_N"/>
</dbReference>
<organism evidence="5">
    <name type="scientific">Lactococcus lactis subsp. cremoris</name>
    <name type="common">Streptococcus cremoris</name>
    <dbReference type="NCBI Taxonomy" id="1359"/>
    <lineage>
        <taxon>Bacteria</taxon>
        <taxon>Bacillati</taxon>
        <taxon>Bacillota</taxon>
        <taxon>Bacilli</taxon>
        <taxon>Lactobacillales</taxon>
        <taxon>Streptococcaceae</taxon>
        <taxon>Lactococcus</taxon>
    </lineage>
</organism>
<dbReference type="AlphaFoldDB" id="A0A023UBU6"/>
<dbReference type="RefSeq" id="WP_021166052.1">
    <property type="nucleotide sequence ID" value="NZ_AP018499.1"/>
</dbReference>
<accession>A0A023UBU6</accession>
<proteinExistence type="predicted"/>
<feature type="domain" description="Glucosyltransferase 3-like C-terminal" evidence="3">
    <location>
        <begin position="181"/>
        <end position="346"/>
    </location>
</feature>
<keyword evidence="1 5" id="KW-0808">Transferase</keyword>
<protein>
    <submittedName>
        <fullName evidence="6">Beta-1,6-galactofuranosyltransferase</fullName>
    </submittedName>
    <submittedName>
        <fullName evidence="5">Glycosyltransferase</fullName>
    </submittedName>
</protein>
<dbReference type="GO" id="GO:0016740">
    <property type="term" value="F:transferase activity"/>
    <property type="evidence" value="ECO:0007669"/>
    <property type="project" value="UniProtKB-KW"/>
</dbReference>
<dbReference type="EMBL" id="AP024222">
    <property type="protein sequence ID" value="BCO06312.1"/>
    <property type="molecule type" value="Genomic_DNA"/>
</dbReference>
<dbReference type="EMBL" id="KF498848">
    <property type="protein sequence ID" value="AHX98256.1"/>
    <property type="molecule type" value="Genomic_DNA"/>
</dbReference>
<reference evidence="6 7" key="2">
    <citation type="submission" date="2020-12" db="EMBL/GenBank/DDBJ databases">
        <title>Complete genome sequence of lactococcus lactis subsp. cremoris strain EPSC and strain G3-2.</title>
        <authorList>
            <person name="Kita K."/>
            <person name="Ishikawa S."/>
        </authorList>
    </citation>
    <scope>NUCLEOTIDE SEQUENCE [LARGE SCALE GENOMIC DNA]</scope>
    <source>
        <strain evidence="6 7">EPSC</strain>
    </source>
</reference>
<dbReference type="Proteomes" id="UP000595253">
    <property type="component" value="Chromosome"/>
</dbReference>
<dbReference type="InterPro" id="IPR058592">
    <property type="entry name" value="Gtf3_C"/>
</dbReference>
<evidence type="ECO:0000256" key="1">
    <source>
        <dbReference type="ARBA" id="ARBA00022679"/>
    </source>
</evidence>
<sequence>MKKYYIGFNYKENNTAGAKAKEDANLIFDKYGFKKIKIAGKRLSANRYLNAIFTIISGYSKVLPLKQSTFVENFPPNQLGESYVINKVNKTKKKNKSLNIILIHDLEELRDPNYQLQNNLLSQTASTKVLTEADCIISHNYKMKEWLIEKNIAASKIVNLEIFDYLHNGPLGKGGEFGNRVIIAGNLRKEKSAYLTKLAEVSDIKLELYGPGLSDELQNLQSIHYNGSYPSNQILTELSGSYGLVWDGDSVVGGVGLSGQYQKYNNPHKASLYLAAGFPVIMWKQAALASFIVENNLGFVVDNLEELPQKLSQISEQDYNEMVINVQKMGKKIRSGYFLSEALKKADKVLEENK</sequence>
<evidence type="ECO:0000313" key="6">
    <source>
        <dbReference type="EMBL" id="BCO06312.1"/>
    </source>
</evidence>
<dbReference type="Gene3D" id="3.40.50.2000">
    <property type="entry name" value="Glycogen Phosphorylase B"/>
    <property type="match status" value="2"/>
</dbReference>
<dbReference type="Pfam" id="PF26334">
    <property type="entry name" value="Gtf3_N"/>
    <property type="match status" value="1"/>
</dbReference>
<evidence type="ECO:0000313" key="4">
    <source>
        <dbReference type="EMBL" id="AHX98256.1"/>
    </source>
</evidence>
<feature type="domain" description="Glucosyltransferase 3-like N-terminal" evidence="2">
    <location>
        <begin position="3"/>
        <end position="162"/>
    </location>
</feature>
<evidence type="ECO:0000313" key="5">
    <source>
        <dbReference type="EMBL" id="AHX98277.1"/>
    </source>
</evidence>
<dbReference type="Pfam" id="PF26337">
    <property type="entry name" value="Gtf3_C"/>
    <property type="match status" value="1"/>
</dbReference>
<gene>
    <name evidence="4" type="ORF">3107_006</name>
    <name evidence="5" type="ORF">JM2_006</name>
    <name evidence="6" type="ORF">LLC_15520</name>
</gene>